<keyword evidence="2" id="KW-0596">Phosphopantetheine</keyword>
<dbReference type="Gene3D" id="3.30.559.10">
    <property type="entry name" value="Chloramphenicol acetyltransferase-like domain"/>
    <property type="match status" value="1"/>
</dbReference>
<dbReference type="EMBL" id="JBITYT010000020">
    <property type="protein sequence ID" value="MFI9123649.1"/>
    <property type="molecule type" value="Genomic_DNA"/>
</dbReference>
<reference evidence="5 6" key="1">
    <citation type="submission" date="2024-10" db="EMBL/GenBank/DDBJ databases">
        <title>The Natural Products Discovery Center: Release of the First 8490 Sequenced Strains for Exploring Actinobacteria Biosynthetic Diversity.</title>
        <authorList>
            <person name="Kalkreuter E."/>
            <person name="Kautsar S.A."/>
            <person name="Yang D."/>
            <person name="Bader C.D."/>
            <person name="Teijaro C.N."/>
            <person name="Fluegel L."/>
            <person name="Davis C.M."/>
            <person name="Simpson J.R."/>
            <person name="Lauterbach L."/>
            <person name="Steele A.D."/>
            <person name="Gui C."/>
            <person name="Meng S."/>
            <person name="Li G."/>
            <person name="Viehrig K."/>
            <person name="Ye F."/>
            <person name="Su P."/>
            <person name="Kiefer A.F."/>
            <person name="Nichols A."/>
            <person name="Cepeda A.J."/>
            <person name="Yan W."/>
            <person name="Fan B."/>
            <person name="Jiang Y."/>
            <person name="Adhikari A."/>
            <person name="Zheng C.-J."/>
            <person name="Schuster L."/>
            <person name="Cowan T.M."/>
            <person name="Smanski M.J."/>
            <person name="Chevrette M.G."/>
            <person name="De Carvalho L.P.S."/>
            <person name="Shen B."/>
        </authorList>
    </citation>
    <scope>NUCLEOTIDE SEQUENCE [LARGE SCALE GENOMIC DNA]</scope>
    <source>
        <strain evidence="5 6">NPDC053346</strain>
    </source>
</reference>
<evidence type="ECO:0000256" key="1">
    <source>
        <dbReference type="ARBA" id="ARBA00001957"/>
    </source>
</evidence>
<dbReference type="PROSITE" id="PS50075">
    <property type="entry name" value="CARRIER"/>
    <property type="match status" value="1"/>
</dbReference>
<evidence type="ECO:0000259" key="4">
    <source>
        <dbReference type="PROSITE" id="PS50075"/>
    </source>
</evidence>
<dbReference type="PANTHER" id="PTHR45527:SF1">
    <property type="entry name" value="FATTY ACID SYNTHASE"/>
    <property type="match status" value="1"/>
</dbReference>
<comment type="caution">
    <text evidence="5">The sequence shown here is derived from an EMBL/GenBank/DDBJ whole genome shotgun (WGS) entry which is preliminary data.</text>
</comment>
<accession>A0ABW8D4N6</accession>
<dbReference type="SUPFAM" id="SSF47336">
    <property type="entry name" value="ACP-like"/>
    <property type="match status" value="1"/>
</dbReference>
<dbReference type="InterPro" id="IPR009081">
    <property type="entry name" value="PP-bd_ACP"/>
</dbReference>
<dbReference type="InterPro" id="IPR029058">
    <property type="entry name" value="AB_hydrolase_fold"/>
</dbReference>
<dbReference type="PANTHER" id="PTHR45527">
    <property type="entry name" value="NONRIBOSOMAL PEPTIDE SYNTHETASE"/>
    <property type="match status" value="1"/>
</dbReference>
<evidence type="ECO:0000256" key="2">
    <source>
        <dbReference type="ARBA" id="ARBA00022450"/>
    </source>
</evidence>
<dbReference type="InterPro" id="IPR001031">
    <property type="entry name" value="Thioesterase"/>
</dbReference>
<dbReference type="Gene3D" id="3.30.559.30">
    <property type="entry name" value="Nonribosomal peptide synthetase, condensation domain"/>
    <property type="match status" value="1"/>
</dbReference>
<dbReference type="InterPro" id="IPR020806">
    <property type="entry name" value="PKS_PP-bd"/>
</dbReference>
<protein>
    <submittedName>
        <fullName evidence="5">Condensation domain-containing protein</fullName>
    </submittedName>
</protein>
<dbReference type="RefSeq" id="WP_399621192.1">
    <property type="nucleotide sequence ID" value="NZ_JBITYT010000020.1"/>
</dbReference>
<dbReference type="InterPro" id="IPR023213">
    <property type="entry name" value="CAT-like_dom_sf"/>
</dbReference>
<sequence length="880" mass="96724">MDNNNFSTPGSSLEEKRRALLERKLRQRRAERSERRNFVRVSRDGFHPVSYQQEDIWFLHQMTGDHAVYNIAFQFRLHGALDIFRIQRAIMELVSRHEPLRTRFIERDGIPYQVIDAVPDPSLFCLIDHPVSDPAEREAWAECFVGQEANRGFDLATGPLFRCSIVRFSSDEAVLAIVAHHIVTDGWSFTTILDELEQLYGDPQQLRAHDLSPLPIQAVDHAVWQKSSLSDEIKAQQLAYWARRLAGVPGFDFPTDRPRPATMTWSGALSERKFAPELGSRLEELARSERMPLLAVLLAGFLSVISSHSGQEDLAVGSVFNGRTRPELEPMVGLFATTLVLRSSTEGDPSFLDLAVRCQEAVLGALDNQDLPLGKIVEAIKPFRDPGKNPLFQISFSLDTAQTSGLDLKLHDLEVEAVQIPTKQSRLDMTVTVSHDEGAGMSVQIEYNTMLFDAVRIEELTEQLEFVLSQGVARPDRPVSELLPTRIPTRKIPALAVPMEAHGPEGSGKIEVSPAVSGIEALSPATTAEQALALLWGSVLGVPARKFDREDAFFVVGGTSLSLMVLISAIRSQMGVDISVRDMYAAPTLREMALIVERAQDAGAGKVDRRVPSPLVPIKPTGSKSPFFCVHAVGGSVFPYVSMAEFFHPEQPIYGLESLSLTGLPAAANVPEIAAEYVRHIRLIQRSGPYLFGGWSSGGSIAFEMARLVAAEGEAVGPVILLDSWVPPGLDALPSMPERLESFLCDFALLQNRDPETIVRRATRAGSAAGDVIEALLQTIEEAGLAPTGMRGDLRHRIEVFLNNQRAFLTHRTSPAGLSVALFATDQSRRGEIASEWRSVALDGVGEYPIPGDHYTILSGENVSAVVDQIQLCLDTQGWS</sequence>
<comment type="cofactor">
    <cofactor evidence="1">
        <name>pantetheine 4'-phosphate</name>
        <dbReference type="ChEBI" id="CHEBI:47942"/>
    </cofactor>
</comment>
<dbReference type="CDD" id="cd19531">
    <property type="entry name" value="LCL_NRPS-like"/>
    <property type="match status" value="1"/>
</dbReference>
<evidence type="ECO:0000313" key="5">
    <source>
        <dbReference type="EMBL" id="MFI9123649.1"/>
    </source>
</evidence>
<dbReference type="Gene3D" id="3.40.50.1820">
    <property type="entry name" value="alpha/beta hydrolase"/>
    <property type="match status" value="1"/>
</dbReference>
<organism evidence="5 6">
    <name type="scientific">Streptomyces bikiniensis</name>
    <dbReference type="NCBI Taxonomy" id="1896"/>
    <lineage>
        <taxon>Bacteria</taxon>
        <taxon>Bacillati</taxon>
        <taxon>Actinomycetota</taxon>
        <taxon>Actinomycetes</taxon>
        <taxon>Kitasatosporales</taxon>
        <taxon>Streptomycetaceae</taxon>
        <taxon>Streptomyces</taxon>
    </lineage>
</organism>
<dbReference type="SUPFAM" id="SSF52777">
    <property type="entry name" value="CoA-dependent acyltransferases"/>
    <property type="match status" value="2"/>
</dbReference>
<gene>
    <name evidence="5" type="ORF">ACIGW0_30370</name>
</gene>
<dbReference type="SMART" id="SM00824">
    <property type="entry name" value="PKS_TE"/>
    <property type="match status" value="1"/>
</dbReference>
<dbReference type="Pfam" id="PF00668">
    <property type="entry name" value="Condensation"/>
    <property type="match status" value="1"/>
</dbReference>
<dbReference type="SMART" id="SM00823">
    <property type="entry name" value="PKS_PP"/>
    <property type="match status" value="1"/>
</dbReference>
<feature type="domain" description="Carrier" evidence="4">
    <location>
        <begin position="523"/>
        <end position="600"/>
    </location>
</feature>
<keyword evidence="3" id="KW-0597">Phosphoprotein</keyword>
<dbReference type="InterPro" id="IPR036736">
    <property type="entry name" value="ACP-like_sf"/>
</dbReference>
<dbReference type="Pfam" id="PF00975">
    <property type="entry name" value="Thioesterase"/>
    <property type="match status" value="1"/>
</dbReference>
<keyword evidence="6" id="KW-1185">Reference proteome</keyword>
<dbReference type="InterPro" id="IPR001242">
    <property type="entry name" value="Condensation_dom"/>
</dbReference>
<dbReference type="Pfam" id="PF00550">
    <property type="entry name" value="PP-binding"/>
    <property type="match status" value="1"/>
</dbReference>
<dbReference type="Gene3D" id="1.10.1200.10">
    <property type="entry name" value="ACP-like"/>
    <property type="match status" value="1"/>
</dbReference>
<evidence type="ECO:0000256" key="3">
    <source>
        <dbReference type="ARBA" id="ARBA00022553"/>
    </source>
</evidence>
<proteinExistence type="predicted"/>
<name>A0ABW8D4N6_STRBI</name>
<dbReference type="SUPFAM" id="SSF53474">
    <property type="entry name" value="alpha/beta-Hydrolases"/>
    <property type="match status" value="1"/>
</dbReference>
<evidence type="ECO:0000313" key="6">
    <source>
        <dbReference type="Proteomes" id="UP001614391"/>
    </source>
</evidence>
<dbReference type="InterPro" id="IPR020802">
    <property type="entry name" value="TesA-like"/>
</dbReference>
<dbReference type="Proteomes" id="UP001614391">
    <property type="component" value="Unassembled WGS sequence"/>
</dbReference>